<evidence type="ECO:0000313" key="2">
    <source>
        <dbReference type="Proteomes" id="UP001595868"/>
    </source>
</evidence>
<gene>
    <name evidence="1" type="ORF">ACFOX0_06440</name>
</gene>
<sequence>MRGRPSLLGIERSFALPMLAVLTVVVAAVRAGRPSGMCIVFRLNRAVASCVPAWSADRAPPGVPSSARPSTALL</sequence>
<accession>A0ABV8KHZ8</accession>
<reference evidence="2" key="1">
    <citation type="journal article" date="2019" name="Int. J. Syst. Evol. Microbiol.">
        <title>The Global Catalogue of Microorganisms (GCM) 10K type strain sequencing project: providing services to taxonomists for standard genome sequencing and annotation.</title>
        <authorList>
            <consortium name="The Broad Institute Genomics Platform"/>
            <consortium name="The Broad Institute Genome Sequencing Center for Infectious Disease"/>
            <person name="Wu L."/>
            <person name="Ma J."/>
        </authorList>
    </citation>
    <scope>NUCLEOTIDE SEQUENCE [LARGE SCALE GENOMIC DNA]</scope>
    <source>
        <strain evidence="2">2902at01</strain>
    </source>
</reference>
<dbReference type="EMBL" id="JBHSBN010000003">
    <property type="protein sequence ID" value="MFC4105575.1"/>
    <property type="molecule type" value="Genomic_DNA"/>
</dbReference>
<protein>
    <recommendedName>
        <fullName evidence="3">Secreted protein</fullName>
    </recommendedName>
</protein>
<keyword evidence="2" id="KW-1185">Reference proteome</keyword>
<evidence type="ECO:0008006" key="3">
    <source>
        <dbReference type="Google" id="ProtNLM"/>
    </source>
</evidence>
<name>A0ABV8KHZ8_9ACTN</name>
<dbReference type="RefSeq" id="WP_377542712.1">
    <property type="nucleotide sequence ID" value="NZ_JBHSBN010000003.1"/>
</dbReference>
<organism evidence="1 2">
    <name type="scientific">Micromonospora zhanjiangensis</name>
    <dbReference type="NCBI Taxonomy" id="1522057"/>
    <lineage>
        <taxon>Bacteria</taxon>
        <taxon>Bacillati</taxon>
        <taxon>Actinomycetota</taxon>
        <taxon>Actinomycetes</taxon>
        <taxon>Micromonosporales</taxon>
        <taxon>Micromonosporaceae</taxon>
        <taxon>Micromonospora</taxon>
    </lineage>
</organism>
<comment type="caution">
    <text evidence="1">The sequence shown here is derived from an EMBL/GenBank/DDBJ whole genome shotgun (WGS) entry which is preliminary data.</text>
</comment>
<evidence type="ECO:0000313" key="1">
    <source>
        <dbReference type="EMBL" id="MFC4105575.1"/>
    </source>
</evidence>
<dbReference type="Proteomes" id="UP001595868">
    <property type="component" value="Unassembled WGS sequence"/>
</dbReference>
<proteinExistence type="predicted"/>